<evidence type="ECO:0000313" key="3">
    <source>
        <dbReference type="Proteomes" id="UP001143328"/>
    </source>
</evidence>
<name>A0A9W6K707_9PSED</name>
<dbReference type="AlphaFoldDB" id="A0A9W6K707"/>
<reference evidence="2" key="2">
    <citation type="submission" date="2023-01" db="EMBL/GenBank/DDBJ databases">
        <authorList>
            <person name="Sun Q."/>
            <person name="Evtushenko L."/>
        </authorList>
    </citation>
    <scope>NUCLEOTIDE SEQUENCE</scope>
    <source>
        <strain evidence="2">VKM B-2935</strain>
    </source>
</reference>
<dbReference type="RefSeq" id="WP_271195072.1">
    <property type="nucleotide sequence ID" value="NZ_BSFN01000004.1"/>
</dbReference>
<accession>A0A9W6K707</accession>
<keyword evidence="3" id="KW-1185">Reference proteome</keyword>
<comment type="caution">
    <text evidence="2">The sequence shown here is derived from an EMBL/GenBank/DDBJ whole genome shotgun (WGS) entry which is preliminary data.</text>
</comment>
<evidence type="ECO:0000313" key="2">
    <source>
        <dbReference type="EMBL" id="GLK88865.1"/>
    </source>
</evidence>
<gene>
    <name evidence="2" type="ORF">GCM10017655_19270</name>
</gene>
<evidence type="ECO:0008006" key="4">
    <source>
        <dbReference type="Google" id="ProtNLM"/>
    </source>
</evidence>
<organism evidence="2 3">
    <name type="scientific">Pseudomonas turukhanskensis</name>
    <dbReference type="NCBI Taxonomy" id="1806536"/>
    <lineage>
        <taxon>Bacteria</taxon>
        <taxon>Pseudomonadati</taxon>
        <taxon>Pseudomonadota</taxon>
        <taxon>Gammaproteobacteria</taxon>
        <taxon>Pseudomonadales</taxon>
        <taxon>Pseudomonadaceae</taxon>
        <taxon>Pseudomonas</taxon>
    </lineage>
</organism>
<sequence length="323" mass="36308">MPTKTRITHAYCVQLNKELSITDARREFFSLEEPRTRFEFLCATPACRELAVNAKITAVNYDKQPNDTYRAAHFRQNEKYAHAPDCEWMLDEDADEVDGKLPGESATDAFVRRAKRKLHDYVDVFAPDVEPASGGSEGSVAAGANPAVERAGRGAKPGRNHSSRSLERLVEYYRQARKELSEDEFKALKLRVAGEGEMPLSWYFKNVAYAKLRPLNRVIHGGAMLVDRYGAGFKLKFYDRLDGKPVFLYVSKEQMGEYRFRGYLDGLLRGEDVDYFRVFALGELALSPSGKSINLQVDDLNKLVLLPGHKQASGAEPASEKQG</sequence>
<feature type="compositionally biased region" description="Low complexity" evidence="1">
    <location>
        <begin position="132"/>
        <end position="144"/>
    </location>
</feature>
<reference evidence="2" key="1">
    <citation type="journal article" date="2014" name="Int. J. Syst. Evol. Microbiol.">
        <title>Complete genome sequence of Corynebacterium casei LMG S-19264T (=DSM 44701T), isolated from a smear-ripened cheese.</title>
        <authorList>
            <consortium name="US DOE Joint Genome Institute (JGI-PGF)"/>
            <person name="Walter F."/>
            <person name="Albersmeier A."/>
            <person name="Kalinowski J."/>
            <person name="Ruckert C."/>
        </authorList>
    </citation>
    <scope>NUCLEOTIDE SEQUENCE</scope>
    <source>
        <strain evidence="2">VKM B-2935</strain>
    </source>
</reference>
<feature type="region of interest" description="Disordered" evidence="1">
    <location>
        <begin position="132"/>
        <end position="163"/>
    </location>
</feature>
<evidence type="ECO:0000256" key="1">
    <source>
        <dbReference type="SAM" id="MobiDB-lite"/>
    </source>
</evidence>
<proteinExistence type="predicted"/>
<dbReference type="EMBL" id="BSFN01000004">
    <property type="protein sequence ID" value="GLK88865.1"/>
    <property type="molecule type" value="Genomic_DNA"/>
</dbReference>
<dbReference type="Proteomes" id="UP001143328">
    <property type="component" value="Unassembled WGS sequence"/>
</dbReference>
<protein>
    <recommendedName>
        <fullName evidence="4">ATPase</fullName>
    </recommendedName>
</protein>